<evidence type="ECO:0000313" key="2">
    <source>
        <dbReference type="Proteomes" id="UP001180020"/>
    </source>
</evidence>
<dbReference type="Proteomes" id="UP001180020">
    <property type="component" value="Unassembled WGS sequence"/>
</dbReference>
<proteinExistence type="predicted"/>
<sequence>MWKCSIPLDRFNGGGRGFWLFFVFVGEAGKGEFDGVVLKSKAMSVTAERCLVLQDYRDKNYGRWFFRCPAGLAEGTFEVLSARTVTEGGRLLLSGQALECPPFEFGPGLHLFGVEEPPLKGEGSECPSDEELRLDIAKALAFRECSWVNLLREGPRQLELTVALHVRPFPLAAHHARGDTRIVSRAFPYFLPSAGPPTSQHPYPGRRRDPSFRQAKMSGPIPILPLPTRLSHVQREAAMWFSPPTRPLARVSHPSRNMEDERLEDYVSGFRAGFQSGKSGRAFPSVRELNESFP</sequence>
<reference evidence="1" key="2">
    <citation type="submission" date="2023-06" db="EMBL/GenBank/DDBJ databases">
        <authorList>
            <person name="Ma L."/>
            <person name="Liu K.-W."/>
            <person name="Li Z."/>
            <person name="Hsiao Y.-Y."/>
            <person name="Qi Y."/>
            <person name="Fu T."/>
            <person name="Tang G."/>
            <person name="Zhang D."/>
            <person name="Sun W.-H."/>
            <person name="Liu D.-K."/>
            <person name="Li Y."/>
            <person name="Chen G.-Z."/>
            <person name="Liu X.-D."/>
            <person name="Liao X.-Y."/>
            <person name="Jiang Y.-T."/>
            <person name="Yu X."/>
            <person name="Hao Y."/>
            <person name="Huang J."/>
            <person name="Zhao X.-W."/>
            <person name="Ke S."/>
            <person name="Chen Y.-Y."/>
            <person name="Wu W.-L."/>
            <person name="Hsu J.-L."/>
            <person name="Lin Y.-F."/>
            <person name="Huang M.-D."/>
            <person name="Li C.-Y."/>
            <person name="Huang L."/>
            <person name="Wang Z.-W."/>
            <person name="Zhao X."/>
            <person name="Zhong W.-Y."/>
            <person name="Peng D.-H."/>
            <person name="Ahmad S."/>
            <person name="Lan S."/>
            <person name="Zhang J.-S."/>
            <person name="Tsai W.-C."/>
            <person name="Van De Peer Y."/>
            <person name="Liu Z.-J."/>
        </authorList>
    </citation>
    <scope>NUCLEOTIDE SEQUENCE</scope>
    <source>
        <strain evidence="1">CP</strain>
        <tissue evidence="1">Leaves</tissue>
    </source>
</reference>
<dbReference type="EMBL" id="JAUJYO010000008">
    <property type="protein sequence ID" value="KAK1309641.1"/>
    <property type="molecule type" value="Genomic_DNA"/>
</dbReference>
<accession>A0AAV9E870</accession>
<gene>
    <name evidence="1" type="ORF">QJS10_CPA08g00553</name>
</gene>
<keyword evidence="2" id="KW-1185">Reference proteome</keyword>
<protein>
    <submittedName>
        <fullName evidence="1">Uncharacterized protein</fullName>
    </submittedName>
</protein>
<name>A0AAV9E870_ACOCL</name>
<comment type="caution">
    <text evidence="1">The sequence shown here is derived from an EMBL/GenBank/DDBJ whole genome shotgun (WGS) entry which is preliminary data.</text>
</comment>
<evidence type="ECO:0000313" key="1">
    <source>
        <dbReference type="EMBL" id="KAK1309641.1"/>
    </source>
</evidence>
<reference evidence="1" key="1">
    <citation type="journal article" date="2023" name="Nat. Commun.">
        <title>Diploid and tetraploid genomes of Acorus and the evolution of monocots.</title>
        <authorList>
            <person name="Ma L."/>
            <person name="Liu K.W."/>
            <person name="Li Z."/>
            <person name="Hsiao Y.Y."/>
            <person name="Qi Y."/>
            <person name="Fu T."/>
            <person name="Tang G.D."/>
            <person name="Zhang D."/>
            <person name="Sun W.H."/>
            <person name="Liu D.K."/>
            <person name="Li Y."/>
            <person name="Chen G.Z."/>
            <person name="Liu X.D."/>
            <person name="Liao X.Y."/>
            <person name="Jiang Y.T."/>
            <person name="Yu X."/>
            <person name="Hao Y."/>
            <person name="Huang J."/>
            <person name="Zhao X.W."/>
            <person name="Ke S."/>
            <person name="Chen Y.Y."/>
            <person name="Wu W.L."/>
            <person name="Hsu J.L."/>
            <person name="Lin Y.F."/>
            <person name="Huang M.D."/>
            <person name="Li C.Y."/>
            <person name="Huang L."/>
            <person name="Wang Z.W."/>
            <person name="Zhao X."/>
            <person name="Zhong W.Y."/>
            <person name="Peng D.H."/>
            <person name="Ahmad S."/>
            <person name="Lan S."/>
            <person name="Zhang J.S."/>
            <person name="Tsai W.C."/>
            <person name="Van de Peer Y."/>
            <person name="Liu Z.J."/>
        </authorList>
    </citation>
    <scope>NUCLEOTIDE SEQUENCE</scope>
    <source>
        <strain evidence="1">CP</strain>
    </source>
</reference>
<organism evidence="1 2">
    <name type="scientific">Acorus calamus</name>
    <name type="common">Sweet flag</name>
    <dbReference type="NCBI Taxonomy" id="4465"/>
    <lineage>
        <taxon>Eukaryota</taxon>
        <taxon>Viridiplantae</taxon>
        <taxon>Streptophyta</taxon>
        <taxon>Embryophyta</taxon>
        <taxon>Tracheophyta</taxon>
        <taxon>Spermatophyta</taxon>
        <taxon>Magnoliopsida</taxon>
        <taxon>Liliopsida</taxon>
        <taxon>Acoraceae</taxon>
        <taxon>Acorus</taxon>
    </lineage>
</organism>
<dbReference type="AlphaFoldDB" id="A0AAV9E870"/>